<dbReference type="EMBL" id="GL883310">
    <property type="protein sequence ID" value="EGF97145.1"/>
    <property type="molecule type" value="Genomic_DNA"/>
</dbReference>
<dbReference type="HOGENOM" id="CLU_474133_0_0_1"/>
<dbReference type="KEGG" id="mlr:MELLADRAFT_70183"/>
<proteinExistence type="predicted"/>
<dbReference type="Proteomes" id="UP000001072">
    <property type="component" value="Unassembled WGS sequence"/>
</dbReference>
<dbReference type="AlphaFoldDB" id="F4SDY1"/>
<feature type="compositionally biased region" description="Acidic residues" evidence="1">
    <location>
        <begin position="565"/>
        <end position="575"/>
    </location>
</feature>
<organism evidence="3">
    <name type="scientific">Melampsora larici-populina (strain 98AG31 / pathotype 3-4-7)</name>
    <name type="common">Poplar leaf rust fungus</name>
    <dbReference type="NCBI Taxonomy" id="747676"/>
    <lineage>
        <taxon>Eukaryota</taxon>
        <taxon>Fungi</taxon>
        <taxon>Dikarya</taxon>
        <taxon>Basidiomycota</taxon>
        <taxon>Pucciniomycotina</taxon>
        <taxon>Pucciniomycetes</taxon>
        <taxon>Pucciniales</taxon>
        <taxon>Melampsoraceae</taxon>
        <taxon>Melampsora</taxon>
    </lineage>
</organism>
<feature type="compositionally biased region" description="Polar residues" evidence="1">
    <location>
        <begin position="349"/>
        <end position="360"/>
    </location>
</feature>
<feature type="region of interest" description="Disordered" evidence="1">
    <location>
        <begin position="332"/>
        <end position="360"/>
    </location>
</feature>
<name>F4SDY1_MELLP</name>
<evidence type="ECO:0000313" key="3">
    <source>
        <dbReference type="Proteomes" id="UP000001072"/>
    </source>
</evidence>
<protein>
    <submittedName>
        <fullName evidence="2">Uncharacterized protein</fullName>
    </submittedName>
</protein>
<dbReference type="VEuPathDB" id="FungiDB:MELLADRAFT_70183"/>
<reference evidence="3" key="1">
    <citation type="journal article" date="2011" name="Proc. Natl. Acad. Sci. U.S.A.">
        <title>Obligate biotrophy features unraveled by the genomic analysis of rust fungi.</title>
        <authorList>
            <person name="Duplessis S."/>
            <person name="Cuomo C.A."/>
            <person name="Lin Y.-C."/>
            <person name="Aerts A."/>
            <person name="Tisserant E."/>
            <person name="Veneault-Fourrey C."/>
            <person name="Joly D.L."/>
            <person name="Hacquard S."/>
            <person name="Amselem J."/>
            <person name="Cantarel B.L."/>
            <person name="Chiu R."/>
            <person name="Coutinho P.M."/>
            <person name="Feau N."/>
            <person name="Field M."/>
            <person name="Frey P."/>
            <person name="Gelhaye E."/>
            <person name="Goldberg J."/>
            <person name="Grabherr M.G."/>
            <person name="Kodira C.D."/>
            <person name="Kohler A."/>
            <person name="Kuees U."/>
            <person name="Lindquist E.A."/>
            <person name="Lucas S.M."/>
            <person name="Mago R."/>
            <person name="Mauceli E."/>
            <person name="Morin E."/>
            <person name="Murat C."/>
            <person name="Pangilinan J.L."/>
            <person name="Park R."/>
            <person name="Pearson M."/>
            <person name="Quesneville H."/>
            <person name="Rouhier N."/>
            <person name="Sakthikumar S."/>
            <person name="Salamov A.A."/>
            <person name="Schmutz J."/>
            <person name="Selles B."/>
            <person name="Shapiro H."/>
            <person name="Tanguay P."/>
            <person name="Tuskan G.A."/>
            <person name="Henrissat B."/>
            <person name="Van de Peer Y."/>
            <person name="Rouze P."/>
            <person name="Ellis J.G."/>
            <person name="Dodds P.N."/>
            <person name="Schein J.E."/>
            <person name="Zhong S."/>
            <person name="Hamelin R.C."/>
            <person name="Grigoriev I.V."/>
            <person name="Szabo L.J."/>
            <person name="Martin F."/>
        </authorList>
    </citation>
    <scope>NUCLEOTIDE SEQUENCE [LARGE SCALE GENOMIC DNA]</scope>
    <source>
        <strain evidence="3">98AG31 / pathotype 3-4-7</strain>
    </source>
</reference>
<feature type="compositionally biased region" description="Basic residues" evidence="1">
    <location>
        <begin position="130"/>
        <end position="140"/>
    </location>
</feature>
<dbReference type="STRING" id="747676.F4SDY1"/>
<dbReference type="OrthoDB" id="10418497at2759"/>
<dbReference type="InParanoid" id="F4SDY1"/>
<feature type="region of interest" description="Disordered" evidence="1">
    <location>
        <begin position="109"/>
        <end position="140"/>
    </location>
</feature>
<gene>
    <name evidence="2" type="ORF">MELLADRAFT_70183</name>
</gene>
<feature type="region of interest" description="Disordered" evidence="1">
    <location>
        <begin position="553"/>
        <end position="575"/>
    </location>
</feature>
<keyword evidence="3" id="KW-1185">Reference proteome</keyword>
<sequence>MDPHHLNQSSNLNQNHTTFTNQFAHPLRHMNQVFPGQQSLNATFDPMHFDPTHVGANSQTGFTGFDSPHFDLPQFDPNQSAPNQIPRIHQPQPQGGRISTLSRLENEVESNTEQLSAASASTTAQDANNSKKKNCKTKKTKAPAVDSTRMIVDEFMSKDVFTEIGGITLDGQTRSPEELMAQKSLGQLRHSAENVGKGNLSEEDEIHFMNFHDNITKSMAINCLARGVKLSAVETFLGHKKPFRDLTRWHGFQQAPENRQICRDCEFWAENQLITCQTLTPVGSYVDKGVKDGKATTALKRKYDQLTEEEKDTYKPKSKLAVIIDEIEASNVGGTGQESSNGAGDGQDSRNIGSAAQESTSAVRFKSRSFATDSDKIIKWLREANIQLRRLCATYHLEGVIMVVSTHVSHGSVQLFRGTQGAINWHDATKALKPQDNCLANLQAYVLGRKVGLESLVDNKPKTDKSLAKAQLGQMLSDFTNGKHTQWPWKNCVSTLKSWGYEVLMLPGAASDLNWITGLTGSNALTSMNARLILKDLNGDMIQLKRNIESAVPASLDPNNPADQDNFEGENSNDL</sequence>
<accession>F4SDY1</accession>
<evidence type="ECO:0000313" key="2">
    <source>
        <dbReference type="EMBL" id="EGF97145.1"/>
    </source>
</evidence>
<dbReference type="RefSeq" id="XP_007419585.1">
    <property type="nucleotide sequence ID" value="XM_007419523.1"/>
</dbReference>
<evidence type="ECO:0000256" key="1">
    <source>
        <dbReference type="SAM" id="MobiDB-lite"/>
    </source>
</evidence>
<dbReference type="GeneID" id="18931451"/>